<reference evidence="1 2" key="1">
    <citation type="journal article" date="2011" name="Stand. Genomic Sci.">
        <title>Complete genome sequence of the thermophilic, hydrogen-oxidizing Bacillus tusciae type strain (T2) and reclassification in the new genus, Kyrpidia gen. nov. as Kyrpidia tusciae comb. nov. and emendation of the family Alicyclobacillaceae da Costa and Rainey, 2010.</title>
        <authorList>
            <person name="Klenk H.P."/>
            <person name="Lapidus A."/>
            <person name="Chertkov O."/>
            <person name="Copeland A."/>
            <person name="Del Rio T.G."/>
            <person name="Nolan M."/>
            <person name="Lucas S."/>
            <person name="Chen F."/>
            <person name="Tice H."/>
            <person name="Cheng J.F."/>
            <person name="Han C."/>
            <person name="Bruce D."/>
            <person name="Goodwin L."/>
            <person name="Pitluck S."/>
            <person name="Pati A."/>
            <person name="Ivanova N."/>
            <person name="Mavromatis K."/>
            <person name="Daum C."/>
            <person name="Chen A."/>
            <person name="Palaniappan K."/>
            <person name="Chang Y.J."/>
            <person name="Land M."/>
            <person name="Hauser L."/>
            <person name="Jeffries C.D."/>
            <person name="Detter J.C."/>
            <person name="Rohde M."/>
            <person name="Abt B."/>
            <person name="Pukall R."/>
            <person name="Goker M."/>
            <person name="Bristow J."/>
            <person name="Markowitz V."/>
            <person name="Hugenholtz P."/>
            <person name="Eisen J.A."/>
        </authorList>
    </citation>
    <scope>NUCLEOTIDE SEQUENCE [LARGE SCALE GENOMIC DNA]</scope>
    <source>
        <strain evidence="1 2">DSM 2912</strain>
    </source>
</reference>
<dbReference type="EMBL" id="CP002017">
    <property type="protein sequence ID" value="ADG07577.1"/>
    <property type="molecule type" value="Genomic_DNA"/>
</dbReference>
<dbReference type="KEGG" id="bts:Btus_2945"/>
<accession>D5WVN4</accession>
<protein>
    <submittedName>
        <fullName evidence="1">Uncharacterized protein</fullName>
    </submittedName>
</protein>
<evidence type="ECO:0000313" key="2">
    <source>
        <dbReference type="Proteomes" id="UP000002368"/>
    </source>
</evidence>
<dbReference type="AlphaFoldDB" id="D5WVN4"/>
<dbReference type="Proteomes" id="UP000002368">
    <property type="component" value="Chromosome"/>
</dbReference>
<evidence type="ECO:0000313" key="1">
    <source>
        <dbReference type="EMBL" id="ADG07577.1"/>
    </source>
</evidence>
<sequence length="50" mass="5686">MATTRSRALVQSPSLVEVLYISSIFMETPALYFPGPFMLRAFVDETKLFL</sequence>
<organism evidence="1 2">
    <name type="scientific">Kyrpidia tusciae (strain DSM 2912 / NBRC 15312 / T2)</name>
    <name type="common">Bacillus tusciae</name>
    <dbReference type="NCBI Taxonomy" id="562970"/>
    <lineage>
        <taxon>Bacteria</taxon>
        <taxon>Bacillati</taxon>
        <taxon>Bacillota</taxon>
        <taxon>Bacilli</taxon>
        <taxon>Bacillales</taxon>
        <taxon>Alicyclobacillaceae</taxon>
        <taxon>Kyrpidia</taxon>
    </lineage>
</organism>
<name>D5WVN4_KYRT2</name>
<dbReference type="HOGENOM" id="CLU_3118941_0_0_9"/>
<keyword evidence="2" id="KW-1185">Reference proteome</keyword>
<proteinExistence type="predicted"/>
<gene>
    <name evidence="1" type="ordered locus">Btus_2945</name>
</gene>